<dbReference type="RefSeq" id="WP_013056400.1">
    <property type="nucleotide sequence ID" value="NC_014019.1"/>
</dbReference>
<organism evidence="2 3">
    <name type="scientific">Priestia megaterium (strain ATCC 12872 / QMB1551)</name>
    <name type="common">Bacillus megaterium</name>
    <dbReference type="NCBI Taxonomy" id="545693"/>
    <lineage>
        <taxon>Bacteria</taxon>
        <taxon>Bacillati</taxon>
        <taxon>Bacillota</taxon>
        <taxon>Bacilli</taxon>
        <taxon>Bacillales</taxon>
        <taxon>Bacillaceae</taxon>
        <taxon>Priestia</taxon>
    </lineage>
</organism>
<proteinExistence type="predicted"/>
<dbReference type="AlphaFoldDB" id="D5DNL9"/>
<dbReference type="KEGG" id="bmq:BMQ_1694"/>
<keyword evidence="1" id="KW-0472">Membrane</keyword>
<feature type="transmembrane region" description="Helical" evidence="1">
    <location>
        <begin position="12"/>
        <end position="33"/>
    </location>
</feature>
<feature type="transmembrane region" description="Helical" evidence="1">
    <location>
        <begin position="111"/>
        <end position="129"/>
    </location>
</feature>
<feature type="transmembrane region" description="Helical" evidence="1">
    <location>
        <begin position="88"/>
        <end position="105"/>
    </location>
</feature>
<protein>
    <submittedName>
        <fullName evidence="2">Putative membrane protein</fullName>
    </submittedName>
</protein>
<feature type="transmembrane region" description="Helical" evidence="1">
    <location>
        <begin position="53"/>
        <end position="76"/>
    </location>
</feature>
<sequence>MESEKDYVILRKTITTLSTSFILAYLLAITGLVQQLTDGEELSYHTGNDMAGWFLVYLFYVGAVIAVYGNFVSVILDAIRKKWLPNMRWLFVFFHGILGLINGLFFQDTYLAYYGMAAAMLYACIDWWVERRIDREKSTKVLLIIPLILLLLSWSILEAISPSLPPFTKEDAIEFATTGEGTDIDLFPDTVGTWKGTFEGYHVQRSTRTKKINKELYLVTFEENWTKGKRKGHYVMSYKVDRSSVSGYGGSGTTPPYMRRYYNNKIVKIKFMNKGALIYG</sequence>
<name>D5DNL9_PRIM1</name>
<gene>
    <name evidence="2" type="ordered locus">BMQ_1694</name>
</gene>
<keyword evidence="1" id="KW-1133">Transmembrane helix</keyword>
<feature type="transmembrane region" description="Helical" evidence="1">
    <location>
        <begin position="141"/>
        <end position="157"/>
    </location>
</feature>
<reference evidence="2 3" key="1">
    <citation type="journal article" date="2011" name="J. Bacteriol.">
        <title>Genome sequences of the biotechnologically important Bacillus megaterium strains QM B1551 and DSM319.</title>
        <authorList>
            <person name="Eppinger M."/>
            <person name="Bunk B."/>
            <person name="Johns M.A."/>
            <person name="Edirisinghe J.N."/>
            <person name="Kutumbaka K.K."/>
            <person name="Koenig S.S."/>
            <person name="Huot Creasy H."/>
            <person name="Rosovitz M.J."/>
            <person name="Riley D.R."/>
            <person name="Daugherty S."/>
            <person name="Martin M."/>
            <person name="Elbourne L.D."/>
            <person name="Paulsen I."/>
            <person name="Biedendieck R."/>
            <person name="Braun C."/>
            <person name="Grayburn S."/>
            <person name="Dhingra S."/>
            <person name="Lukyanchuk V."/>
            <person name="Ball B."/>
            <person name="Ul-Qamar R."/>
            <person name="Seibel J."/>
            <person name="Bremer E."/>
            <person name="Jahn D."/>
            <person name="Ravel J."/>
            <person name="Vary P.S."/>
        </authorList>
    </citation>
    <scope>NUCLEOTIDE SEQUENCE [LARGE SCALE GENOMIC DNA]</scope>
    <source>
        <strain evidence="3">ATCC 12872 / QMB1551</strain>
    </source>
</reference>
<dbReference type="EMBL" id="CP001983">
    <property type="protein sequence ID" value="ADE68725.1"/>
    <property type="molecule type" value="Genomic_DNA"/>
</dbReference>
<keyword evidence="3" id="KW-1185">Reference proteome</keyword>
<keyword evidence="1" id="KW-0812">Transmembrane</keyword>
<accession>D5DNL9</accession>
<evidence type="ECO:0000256" key="1">
    <source>
        <dbReference type="SAM" id="Phobius"/>
    </source>
</evidence>
<dbReference type="eggNOG" id="ENOG50324AK">
    <property type="taxonomic scope" value="Bacteria"/>
</dbReference>
<evidence type="ECO:0000313" key="2">
    <source>
        <dbReference type="EMBL" id="ADE68725.1"/>
    </source>
</evidence>
<dbReference type="Proteomes" id="UP000000935">
    <property type="component" value="Chromosome"/>
</dbReference>
<evidence type="ECO:0000313" key="3">
    <source>
        <dbReference type="Proteomes" id="UP000000935"/>
    </source>
</evidence>
<dbReference type="HOGENOM" id="CLU_1073017_0_0_9"/>